<gene>
    <name evidence="9" type="ORF">RHS03_01708</name>
</gene>
<protein>
    <submittedName>
        <fullName evidence="9">Fusaric acid resistance protein-like</fullName>
    </submittedName>
</protein>
<dbReference type="Gene3D" id="1.10.1280.10">
    <property type="entry name" value="Di-copper center containing domain from catechol oxidase"/>
    <property type="match status" value="1"/>
</dbReference>
<feature type="transmembrane region" description="Helical" evidence="6">
    <location>
        <begin position="132"/>
        <end position="149"/>
    </location>
</feature>
<feature type="domain" description="Tyrosinase copper-binding" evidence="7">
    <location>
        <begin position="1088"/>
        <end position="1232"/>
    </location>
</feature>
<feature type="compositionally biased region" description="Basic and acidic residues" evidence="5">
    <location>
        <begin position="1394"/>
        <end position="1406"/>
    </location>
</feature>
<feature type="transmembrane region" description="Helical" evidence="6">
    <location>
        <begin position="598"/>
        <end position="615"/>
    </location>
</feature>
<dbReference type="Pfam" id="PF00264">
    <property type="entry name" value="Tyrosinase"/>
    <property type="match status" value="1"/>
</dbReference>
<dbReference type="GO" id="GO:0016020">
    <property type="term" value="C:membrane"/>
    <property type="evidence" value="ECO:0007669"/>
    <property type="project" value="UniProtKB-SubCell"/>
</dbReference>
<evidence type="ECO:0000256" key="1">
    <source>
        <dbReference type="ARBA" id="ARBA00004141"/>
    </source>
</evidence>
<dbReference type="PANTHER" id="PTHR47804">
    <property type="entry name" value="60S RIBOSOMAL PROTEIN L19"/>
    <property type="match status" value="1"/>
</dbReference>
<evidence type="ECO:0000313" key="10">
    <source>
        <dbReference type="Proteomes" id="UP000602905"/>
    </source>
</evidence>
<feature type="transmembrane region" description="Helical" evidence="6">
    <location>
        <begin position="622"/>
        <end position="641"/>
    </location>
</feature>
<dbReference type="Proteomes" id="UP000602905">
    <property type="component" value="Unassembled WGS sequence"/>
</dbReference>
<dbReference type="PANTHER" id="PTHR47804:SF3">
    <property type="entry name" value="PROTEIN BRE4"/>
    <property type="match status" value="1"/>
</dbReference>
<dbReference type="EMBL" id="JACYCD010000047">
    <property type="protein sequence ID" value="KAF8710759.1"/>
    <property type="molecule type" value="Genomic_DNA"/>
</dbReference>
<dbReference type="InterPro" id="IPR002227">
    <property type="entry name" value="Tyrosinase_Cu-bd"/>
</dbReference>
<name>A0A8H7HXT8_9AGAM</name>
<dbReference type="InterPro" id="IPR052430">
    <property type="entry name" value="IVT-Associated"/>
</dbReference>
<feature type="transmembrane region" description="Helical" evidence="6">
    <location>
        <begin position="72"/>
        <end position="97"/>
    </location>
</feature>
<feature type="compositionally biased region" description="Basic and acidic residues" evidence="5">
    <location>
        <begin position="1632"/>
        <end position="1643"/>
    </location>
</feature>
<keyword evidence="4 6" id="KW-0472">Membrane</keyword>
<evidence type="ECO:0000256" key="5">
    <source>
        <dbReference type="SAM" id="MobiDB-lite"/>
    </source>
</evidence>
<evidence type="ECO:0000313" key="9">
    <source>
        <dbReference type="EMBL" id="KAF8710759.1"/>
    </source>
</evidence>
<feature type="transmembrane region" description="Helical" evidence="6">
    <location>
        <begin position="653"/>
        <end position="672"/>
    </location>
</feature>
<evidence type="ECO:0000256" key="3">
    <source>
        <dbReference type="ARBA" id="ARBA00022989"/>
    </source>
</evidence>
<organism evidence="9 10">
    <name type="scientific">Rhizoctonia solani</name>
    <dbReference type="NCBI Taxonomy" id="456999"/>
    <lineage>
        <taxon>Eukaryota</taxon>
        <taxon>Fungi</taxon>
        <taxon>Dikarya</taxon>
        <taxon>Basidiomycota</taxon>
        <taxon>Agaricomycotina</taxon>
        <taxon>Agaricomycetes</taxon>
        <taxon>Cantharellales</taxon>
        <taxon>Ceratobasidiaceae</taxon>
        <taxon>Rhizoctonia</taxon>
    </lineage>
</organism>
<evidence type="ECO:0000256" key="2">
    <source>
        <dbReference type="ARBA" id="ARBA00022692"/>
    </source>
</evidence>
<evidence type="ECO:0000256" key="4">
    <source>
        <dbReference type="ARBA" id="ARBA00023136"/>
    </source>
</evidence>
<keyword evidence="3 6" id="KW-1133">Transmembrane helix</keyword>
<feature type="region of interest" description="Disordered" evidence="5">
    <location>
        <begin position="1350"/>
        <end position="1429"/>
    </location>
</feature>
<feature type="transmembrane region" description="Helical" evidence="6">
    <location>
        <begin position="109"/>
        <end position="125"/>
    </location>
</feature>
<feature type="compositionally biased region" description="Acidic residues" evidence="5">
    <location>
        <begin position="1565"/>
        <end position="1575"/>
    </location>
</feature>
<sequence length="1835" mass="204956">MSGRLLPFSLATLRPSAQLLCRMSVLFICALVAVLRPTPKLAGAYTYLIVTAKVGDLSFPPSTNPSAQVEALVVNMIGVLIGLGWSNLGLACAAFAARRYGPDSSESRAIRACFLVFLGFLAGLVRSRMPRLTLASRAVCFIGIWLLARTPESPEQWNYRYFTELLFIFSVAGAASLFVSLVARIFTHPGGYAKDIIDALGILKDLLHNSTSRTFSDLEKSMLRTETLHSKSLDKALALHTSYAYSAYELRIGRVPIKVIKPLLITVNRIREELAWGNVPALEGWETPSGDTALLAELDDPCRACSSAIIDGISTLQAAVGKCYGIKLPNNAHKSIHLNDPLLARTVITNARAELKGTLDSVVHGINKTSTLSRVEGHHKELFRKSLHSASLLHISSELIRALTLAHAILEIHHTTSTPHVFFLRPSWFWLGMSPRTVVAEEDSPVTPGPSTELDTDVDADTLSLNEARTVLLPIPTTTSPSHKWSLIQIMRTPVALQARINLSNWLWRARHSKHVQHAIKNALGIALLLIPAVLPASSSGKKYYDSNYGVWAIISFVYVLEPNTALTWRIGIWRLCGTGLGALYAYTTWRIAGTNPYGVVALVTVAEIFLTWLVRSSTPGVGVVASVTIPPVLFIPYLNIGHTSMLHLAGLRTLQIAIGIIAAILINHVLFPKHPRVMFLSGMAKVLEDTRELYSGLSRRTLNDRHPRSRPNSASIYALWRFGLTGRRLELVAREKMYLSQMEHELSLMPKPTSAYREATNYAQRLVDLVAGLRRIREDVPHTAIDSVLVHRQRAASCITLSLFACEHAFRSRRALPQVLPSARKALDALNSELMNKLQSEARATDIGYAMAENEVIEEMVHAVEGLVQITRGLFGTSAWLSDIHDFNLGIGLVFGHRCRRQEARLTELMDMNRASSTASGTRLASISCDETSAISILPTPSCIISARLYSLPGVSAMKFLSALGLLALLPLITRAQYARKCTSLEVRKEWSPPSVVTNMAPSKCLNKRPSNGKLELEVDTNSFDNPAWRIAPYNESGTYYDDLIYAHMNLNPLIHWTGRFLPWHRYDLESLRRTEAGTNIASINSVYLFEWTNILREECGYKGVVPYWAWEKDTDDFEGSEIWDTDSEYGLGGFSNDSSDDYVIHDGALDIDLAYPTPHRLRRHYIPYPYDIPVPFNNSKIKATDTFTPEEVKKLLAQPEGNYTRFQSYMESLIGMHSSLHLMIGGDMGTICPAGTEGTEYCPAQRTATFSTNDVAHLPSASRGKYNLNRNIDRLWWLWQEKSSKNKNAFYGGSVQNVSSLDVYPNGQPPWLSKSSRLPNAATSSSNCHVHKSRLVSIIVATYNDKLDENSETDLGGNDRDEGVIMLSDSDSEHVAKRARRATPTFDFDTDSETHPDLSTRSDSEPDPYTTSEPNTDDEPDPTAEPSATHVETFFSKYRSFSFNATQPIMAEFYRLCAFTLVDREKARQGFRDALTRDFNKMYGVDEDDLGSWQRLCRAVVAKAPDDIEECRKIIRSRFVNIVDLVDTRITGIPVLQFESEAELKCGCGCDVNLEQSDEEEILSLSSDSEDEVQPSSKKPRLKLEMSDSESDSKTAVAMPSSSFIPPPSSYPDSSDSDSDDIPPWPTTYPKREPVSQRAKPEPFSQLFDPDPVKPEALTQTNIHQFFSQYSSRSFSYNPSQPVMSEFHRMVGSKWFPTGSQAQVKREMEDALTKDFNVMYGTDVDDLKAWKGLCRVLEFENIPDDLEECRRLVAATYVNIVDLIDTKLTGKPVQHFNSELELSKYTKKHRKFFPRNNVHSGTLLKFLLRRILSPTTATRDNPYPHLEGMRRRP</sequence>
<comment type="subcellular location">
    <subcellularLocation>
        <location evidence="1">Membrane</location>
        <topology evidence="1">Multi-pass membrane protein</topology>
    </subcellularLocation>
</comment>
<dbReference type="Pfam" id="PF13515">
    <property type="entry name" value="FUSC_2"/>
    <property type="match status" value="1"/>
</dbReference>
<evidence type="ECO:0000256" key="6">
    <source>
        <dbReference type="SAM" id="Phobius"/>
    </source>
</evidence>
<feature type="transmembrane region" description="Helical" evidence="6">
    <location>
        <begin position="519"/>
        <end position="538"/>
    </location>
</feature>
<proteinExistence type="predicted"/>
<evidence type="ECO:0000259" key="8">
    <source>
        <dbReference type="Pfam" id="PF13515"/>
    </source>
</evidence>
<feature type="transmembrane region" description="Helical" evidence="6">
    <location>
        <begin position="16"/>
        <end position="35"/>
    </location>
</feature>
<feature type="non-terminal residue" evidence="9">
    <location>
        <position position="1835"/>
    </location>
</feature>
<reference evidence="9" key="1">
    <citation type="submission" date="2020-09" db="EMBL/GenBank/DDBJ databases">
        <title>Comparative genome analyses of four rice-infecting Rhizoctonia solani isolates reveal extensive enrichment of homogalacturonan modification genes.</title>
        <authorList>
            <person name="Lee D.-Y."/>
            <person name="Jeon J."/>
            <person name="Kim K.-T."/>
            <person name="Cheong K."/>
            <person name="Song H."/>
            <person name="Choi G."/>
            <person name="Ko J."/>
            <person name="Opiyo S.O."/>
            <person name="Zuo S."/>
            <person name="Madhav S."/>
            <person name="Lee Y.-H."/>
            <person name="Wang G.-L."/>
        </authorList>
    </citation>
    <scope>NUCLEOTIDE SEQUENCE</scope>
    <source>
        <strain evidence="9">AG1-IA WGL</strain>
    </source>
</reference>
<keyword evidence="2 6" id="KW-0812">Transmembrane</keyword>
<dbReference type="InterPro" id="IPR049453">
    <property type="entry name" value="Memb_transporter_dom"/>
</dbReference>
<dbReference type="GO" id="GO:0016491">
    <property type="term" value="F:oxidoreductase activity"/>
    <property type="evidence" value="ECO:0007669"/>
    <property type="project" value="InterPro"/>
</dbReference>
<dbReference type="SUPFAM" id="SSF48056">
    <property type="entry name" value="Di-copper centre-containing domain"/>
    <property type="match status" value="1"/>
</dbReference>
<feature type="region of interest" description="Disordered" evidence="5">
    <location>
        <begin position="1565"/>
        <end position="1652"/>
    </location>
</feature>
<dbReference type="OrthoDB" id="68611at2759"/>
<evidence type="ECO:0000259" key="7">
    <source>
        <dbReference type="Pfam" id="PF00264"/>
    </source>
</evidence>
<feature type="domain" description="Integral membrane bound transporter" evidence="8">
    <location>
        <begin position="546"/>
        <end position="667"/>
    </location>
</feature>
<feature type="transmembrane region" description="Helical" evidence="6">
    <location>
        <begin position="161"/>
        <end position="186"/>
    </location>
</feature>
<accession>A0A8H7HXT8</accession>
<comment type="caution">
    <text evidence="9">The sequence shown here is derived from an EMBL/GenBank/DDBJ whole genome shotgun (WGS) entry which is preliminary data.</text>
</comment>
<dbReference type="InterPro" id="IPR008922">
    <property type="entry name" value="Di-copper_centre_dom_sf"/>
</dbReference>